<evidence type="ECO:0000313" key="1">
    <source>
        <dbReference type="EMBL" id="KAI4370481.1"/>
    </source>
</evidence>
<organism evidence="1 2">
    <name type="scientific">Melastoma candidum</name>
    <dbReference type="NCBI Taxonomy" id="119954"/>
    <lineage>
        <taxon>Eukaryota</taxon>
        <taxon>Viridiplantae</taxon>
        <taxon>Streptophyta</taxon>
        <taxon>Embryophyta</taxon>
        <taxon>Tracheophyta</taxon>
        <taxon>Spermatophyta</taxon>
        <taxon>Magnoliopsida</taxon>
        <taxon>eudicotyledons</taxon>
        <taxon>Gunneridae</taxon>
        <taxon>Pentapetalae</taxon>
        <taxon>rosids</taxon>
        <taxon>malvids</taxon>
        <taxon>Myrtales</taxon>
        <taxon>Melastomataceae</taxon>
        <taxon>Melastomatoideae</taxon>
        <taxon>Melastomateae</taxon>
        <taxon>Melastoma</taxon>
    </lineage>
</organism>
<reference evidence="2" key="1">
    <citation type="journal article" date="2023" name="Front. Plant Sci.">
        <title>Chromosomal-level genome assembly of Melastoma candidum provides insights into trichome evolution.</title>
        <authorList>
            <person name="Zhong Y."/>
            <person name="Wu W."/>
            <person name="Sun C."/>
            <person name="Zou P."/>
            <person name="Liu Y."/>
            <person name="Dai S."/>
            <person name="Zhou R."/>
        </authorList>
    </citation>
    <scope>NUCLEOTIDE SEQUENCE [LARGE SCALE GENOMIC DNA]</scope>
</reference>
<proteinExistence type="predicted"/>
<evidence type="ECO:0000313" key="2">
    <source>
        <dbReference type="Proteomes" id="UP001057402"/>
    </source>
</evidence>
<dbReference type="Proteomes" id="UP001057402">
    <property type="component" value="Chromosome 5"/>
</dbReference>
<gene>
    <name evidence="1" type="ORF">MLD38_018832</name>
</gene>
<accession>A0ACB9QWX4</accession>
<name>A0ACB9QWX4_9MYRT</name>
<protein>
    <submittedName>
        <fullName evidence="1">Uncharacterized protein</fullName>
    </submittedName>
</protein>
<sequence>MGRVSVQVCLISARGLRTSHSLWKRHWFAVGWIDPKDKYCSSVDCSGSPNPVWNTKFSSLVDDSEVLNLHVQVYSRDPFFFTESLQGSTVLSLTEFLRNRRDGSGKVEDVGSYQLRKNNSRKHRGFVDVSVRILSEKGVKQPHFYPEYEAVEAAAGGGIVLLDHNNRMTMSSQKDLAPAILKGPTALPLAAQKQPILSQPEQPYTLPTPFPAKCANPCIGGPTYPSAAGPSYRPFHGRPPLPQPLQQTINHSQNYLTGENYGVTGTYVNLPSSSVSAVPRGFGIGAGAGALAAGGMMFGDELMSGFDNPSGVRPHPSVSASWDPLFP</sequence>
<comment type="caution">
    <text evidence="1">The sequence shown here is derived from an EMBL/GenBank/DDBJ whole genome shotgun (WGS) entry which is preliminary data.</text>
</comment>
<dbReference type="EMBL" id="CM042884">
    <property type="protein sequence ID" value="KAI4370481.1"/>
    <property type="molecule type" value="Genomic_DNA"/>
</dbReference>
<keyword evidence="2" id="KW-1185">Reference proteome</keyword>